<reference evidence="2 3" key="1">
    <citation type="submission" date="2019-11" db="EMBL/GenBank/DDBJ databases">
        <title>Acidiferrimicrobium australis gen. nov., sp. nov., an acidophilic and obligately heterotrophic, member of the Actinobacteria that catalyses dissimilatory oxido- reduction of iron isolated from metal-rich acidic water in Chile.</title>
        <authorList>
            <person name="Gonzalez D."/>
            <person name="Huber K."/>
            <person name="Hedrich S."/>
            <person name="Rojas-Villalobos C."/>
            <person name="Quatrini R."/>
            <person name="Dinamarca M.A."/>
            <person name="Schwarz A."/>
            <person name="Canales C."/>
            <person name="Nancucheo I."/>
        </authorList>
    </citation>
    <scope>NUCLEOTIDE SEQUENCE [LARGE SCALE GENOMIC DNA]</scope>
    <source>
        <strain evidence="2 3">USS-CCA1</strain>
    </source>
</reference>
<dbReference type="EMBL" id="WJHE01000234">
    <property type="protein sequence ID" value="MST32184.1"/>
    <property type="molecule type" value="Genomic_DNA"/>
</dbReference>
<evidence type="ECO:0000313" key="2">
    <source>
        <dbReference type="EMBL" id="MST32184.1"/>
    </source>
</evidence>
<evidence type="ECO:0000256" key="1">
    <source>
        <dbReference type="SAM" id="MobiDB-lite"/>
    </source>
</evidence>
<feature type="region of interest" description="Disordered" evidence="1">
    <location>
        <begin position="143"/>
        <end position="162"/>
    </location>
</feature>
<keyword evidence="3" id="KW-1185">Reference proteome</keyword>
<dbReference type="SUPFAM" id="SSF48695">
    <property type="entry name" value="Multiheme cytochromes"/>
    <property type="match status" value="1"/>
</dbReference>
<protein>
    <recommendedName>
        <fullName evidence="4">HNH endonuclease</fullName>
    </recommendedName>
</protein>
<feature type="compositionally biased region" description="Basic and acidic residues" evidence="1">
    <location>
        <begin position="148"/>
        <end position="162"/>
    </location>
</feature>
<sequence length="162" mass="18300">MADRLTEKLEEVARTARQQSLCPHPHDHLAFVRTITASGATNIWWRCSDCHANVLGSGYWVPAEYLEETGVDIDTLEIVSDKRSTTPPCVVCGARGTENHHWAPRHLFGTEADLWPTAWLCRSCHQRWHRVVDHQGKLAVVPLPLEGDGDHPEREPTPRRTA</sequence>
<evidence type="ECO:0000313" key="3">
    <source>
        <dbReference type="Proteomes" id="UP000437736"/>
    </source>
</evidence>
<evidence type="ECO:0008006" key="4">
    <source>
        <dbReference type="Google" id="ProtNLM"/>
    </source>
</evidence>
<accession>A0ABW9QRX8</accession>
<gene>
    <name evidence="2" type="ORF">GHK86_05520</name>
</gene>
<dbReference type="InterPro" id="IPR036280">
    <property type="entry name" value="Multihaem_cyt_sf"/>
</dbReference>
<proteinExistence type="predicted"/>
<dbReference type="Proteomes" id="UP000437736">
    <property type="component" value="Unassembled WGS sequence"/>
</dbReference>
<comment type="caution">
    <text evidence="2">The sequence shown here is derived from an EMBL/GenBank/DDBJ whole genome shotgun (WGS) entry which is preliminary data.</text>
</comment>
<organism evidence="2 3">
    <name type="scientific">Acidiferrimicrobium australe</name>
    <dbReference type="NCBI Taxonomy" id="2664430"/>
    <lineage>
        <taxon>Bacteria</taxon>
        <taxon>Bacillati</taxon>
        <taxon>Actinomycetota</taxon>
        <taxon>Acidimicrobiia</taxon>
        <taxon>Acidimicrobiales</taxon>
        <taxon>Acidimicrobiaceae</taxon>
        <taxon>Acidiferrimicrobium</taxon>
    </lineage>
</organism>
<name>A0ABW9QRX8_9ACTN</name>